<evidence type="ECO:0000256" key="3">
    <source>
        <dbReference type="ARBA" id="ARBA00022801"/>
    </source>
</evidence>
<dbReference type="Gene3D" id="2.60.120.1230">
    <property type="match status" value="2"/>
</dbReference>
<dbReference type="InterPro" id="IPR002126">
    <property type="entry name" value="Cadherin-like_dom"/>
</dbReference>
<evidence type="ECO:0000313" key="11">
    <source>
        <dbReference type="Proteomes" id="UP000240254"/>
    </source>
</evidence>
<evidence type="ECO:0000256" key="2">
    <source>
        <dbReference type="ARBA" id="ARBA00022723"/>
    </source>
</evidence>
<feature type="binding site" evidence="6">
    <location>
        <position position="1431"/>
    </location>
    <ligand>
        <name>Zn(2+)</name>
        <dbReference type="ChEBI" id="CHEBI:29105"/>
        <note>catalytic</note>
    </ligand>
</feature>
<dbReference type="Proteomes" id="UP000240254">
    <property type="component" value="Unassembled WGS sequence"/>
</dbReference>
<keyword evidence="2 6" id="KW-0479">Metal-binding</keyword>
<evidence type="ECO:0000256" key="6">
    <source>
        <dbReference type="PROSITE-ProRule" id="PRU01031"/>
    </source>
</evidence>
<accession>A0A2T3INW6</accession>
<protein>
    <recommendedName>
        <fullName evidence="12">Peptidase M66</fullName>
    </recommendedName>
</protein>
<feature type="region of interest" description="Disordered" evidence="7">
    <location>
        <begin position="24"/>
        <end position="48"/>
    </location>
</feature>
<dbReference type="Gene3D" id="2.60.40.10">
    <property type="entry name" value="Immunoglobulins"/>
    <property type="match status" value="10"/>
</dbReference>
<dbReference type="InterPro" id="IPR019503">
    <property type="entry name" value="Peptidase_M66_dom"/>
</dbReference>
<dbReference type="RefSeq" id="WP_065176784.1">
    <property type="nucleotide sequence ID" value="NZ_LZFA01000029.1"/>
</dbReference>
<feature type="active site" evidence="6">
    <location>
        <position position="1428"/>
    </location>
</feature>
<feature type="domain" description="Cadherin" evidence="8">
    <location>
        <begin position="785"/>
        <end position="858"/>
    </location>
</feature>
<dbReference type="CDD" id="cd11304">
    <property type="entry name" value="Cadherin_repeat"/>
    <property type="match status" value="3"/>
</dbReference>
<proteinExistence type="predicted"/>
<dbReference type="SMART" id="SM00736">
    <property type="entry name" value="CADG"/>
    <property type="match status" value="9"/>
</dbReference>
<dbReference type="Pfam" id="PF10462">
    <property type="entry name" value="Peptidase_M66"/>
    <property type="match status" value="1"/>
</dbReference>
<dbReference type="InterPro" id="IPR006644">
    <property type="entry name" value="Cadg"/>
</dbReference>
<dbReference type="Pfam" id="PF12561">
    <property type="entry name" value="TagA"/>
    <property type="match status" value="1"/>
</dbReference>
<dbReference type="Pfam" id="PF05345">
    <property type="entry name" value="He_PIG"/>
    <property type="match status" value="10"/>
</dbReference>
<dbReference type="GO" id="GO:0016020">
    <property type="term" value="C:membrane"/>
    <property type="evidence" value="ECO:0007669"/>
    <property type="project" value="InterPro"/>
</dbReference>
<dbReference type="InterPro" id="IPR015919">
    <property type="entry name" value="Cadherin-like_sf"/>
</dbReference>
<name>A0A2T3INW6_9GAMM</name>
<dbReference type="PROSITE" id="PS51257">
    <property type="entry name" value="PROKAR_LIPOPROTEIN"/>
    <property type="match status" value="1"/>
</dbReference>
<keyword evidence="5 6" id="KW-0482">Metalloprotease</keyword>
<dbReference type="PANTHER" id="PTHR39540">
    <property type="match status" value="1"/>
</dbReference>
<dbReference type="Pfam" id="PF20944">
    <property type="entry name" value="StcE_b-sandwich"/>
    <property type="match status" value="1"/>
</dbReference>
<evidence type="ECO:0000256" key="1">
    <source>
        <dbReference type="ARBA" id="ARBA00022670"/>
    </source>
</evidence>
<keyword evidence="4 6" id="KW-0862">Zinc</keyword>
<feature type="compositionally biased region" description="Polar residues" evidence="7">
    <location>
        <begin position="25"/>
        <end position="43"/>
    </location>
</feature>
<organism evidence="10 11">
    <name type="scientific">Photobacterium aquimaris</name>
    <dbReference type="NCBI Taxonomy" id="512643"/>
    <lineage>
        <taxon>Bacteria</taxon>
        <taxon>Pseudomonadati</taxon>
        <taxon>Pseudomonadota</taxon>
        <taxon>Gammaproteobacteria</taxon>
        <taxon>Vibrionales</taxon>
        <taxon>Vibrionaceae</taxon>
        <taxon>Photobacterium</taxon>
    </lineage>
</organism>
<keyword evidence="1 6" id="KW-0645">Protease</keyword>
<dbReference type="PANTHER" id="PTHR39540:SF1">
    <property type="entry name" value="DICTOMALLEIN-1-RELATED"/>
    <property type="match status" value="1"/>
</dbReference>
<feature type="binding site" evidence="6">
    <location>
        <position position="1427"/>
    </location>
    <ligand>
        <name>Zn(2+)</name>
        <dbReference type="ChEBI" id="CHEBI:29105"/>
        <note>catalytic</note>
    </ligand>
</feature>
<dbReference type="InterPro" id="IPR022218">
    <property type="entry name" value="TagA_dom"/>
</dbReference>
<dbReference type="SUPFAM" id="SSF55486">
    <property type="entry name" value="Metalloproteases ('zincins'), catalytic domain"/>
    <property type="match status" value="1"/>
</dbReference>
<feature type="domain" description="Cadherin" evidence="8">
    <location>
        <begin position="869"/>
        <end position="939"/>
    </location>
</feature>
<evidence type="ECO:0000259" key="8">
    <source>
        <dbReference type="PROSITE" id="PS50268"/>
    </source>
</evidence>
<reference evidence="10 11" key="1">
    <citation type="submission" date="2018-03" db="EMBL/GenBank/DDBJ databases">
        <title>Whole genome sequencing of Histamine producing bacteria.</title>
        <authorList>
            <person name="Butler K."/>
        </authorList>
    </citation>
    <scope>NUCLEOTIDE SEQUENCE [LARGE SCALE GENOMIC DNA]</scope>
    <source>
        <strain evidence="10 11">BS2</strain>
    </source>
</reference>
<dbReference type="GO" id="GO:0004222">
    <property type="term" value="F:metalloendopeptidase activity"/>
    <property type="evidence" value="ECO:0007669"/>
    <property type="project" value="UniProtKB-UniRule"/>
</dbReference>
<gene>
    <name evidence="10" type="ORF">CTM88_06115</name>
</gene>
<comment type="caution">
    <text evidence="10">The sequence shown here is derived from an EMBL/GenBank/DDBJ whole genome shotgun (WGS) entry which is preliminary data.</text>
</comment>
<dbReference type="PROSITE" id="PS50268">
    <property type="entry name" value="CADHERIN_2"/>
    <property type="match status" value="5"/>
</dbReference>
<dbReference type="InterPro" id="IPR048990">
    <property type="entry name" value="StcE_b-sandwich"/>
</dbReference>
<dbReference type="InterPro" id="IPR051256">
    <property type="entry name" value="Dictomallein"/>
</dbReference>
<keyword evidence="3 6" id="KW-0378">Hydrolase</keyword>
<evidence type="ECO:0000256" key="4">
    <source>
        <dbReference type="ARBA" id="ARBA00022833"/>
    </source>
</evidence>
<dbReference type="PROSITE" id="PS51694">
    <property type="entry name" value="PEPTIDASE_M66"/>
    <property type="match status" value="1"/>
</dbReference>
<comment type="cofactor">
    <cofactor evidence="6">
        <name>Zn(2+)</name>
        <dbReference type="ChEBI" id="CHEBI:29105"/>
    </cofactor>
    <text evidence="6">Binds 1 zinc ion per subunit.</text>
</comment>
<dbReference type="SUPFAM" id="SSF49313">
    <property type="entry name" value="Cadherin-like"/>
    <property type="match status" value="10"/>
</dbReference>
<dbReference type="GO" id="GO:0006508">
    <property type="term" value="P:proteolysis"/>
    <property type="evidence" value="ECO:0007669"/>
    <property type="project" value="UniProtKB-UniRule"/>
</dbReference>
<evidence type="ECO:0000256" key="7">
    <source>
        <dbReference type="SAM" id="MobiDB-lite"/>
    </source>
</evidence>
<dbReference type="InterPro" id="IPR013783">
    <property type="entry name" value="Ig-like_fold"/>
</dbReference>
<feature type="domain" description="Cadherin" evidence="8">
    <location>
        <begin position="251"/>
        <end position="323"/>
    </location>
</feature>
<dbReference type="GO" id="GO:0005509">
    <property type="term" value="F:calcium ion binding"/>
    <property type="evidence" value="ECO:0007669"/>
    <property type="project" value="InterPro"/>
</dbReference>
<feature type="domain" description="Cadherin" evidence="8">
    <location>
        <begin position="602"/>
        <end position="679"/>
    </location>
</feature>
<dbReference type="OrthoDB" id="6229465at2"/>
<feature type="domain" description="Peptidase M66" evidence="9">
    <location>
        <begin position="1276"/>
        <end position="1536"/>
    </location>
</feature>
<evidence type="ECO:0000313" key="10">
    <source>
        <dbReference type="EMBL" id="PSU30047.1"/>
    </source>
</evidence>
<feature type="binding site" evidence="6">
    <location>
        <position position="1437"/>
    </location>
    <ligand>
        <name>Zn(2+)</name>
        <dbReference type="ChEBI" id="CHEBI:29105"/>
        <note>catalytic</note>
    </ligand>
</feature>
<feature type="domain" description="Cadherin" evidence="8">
    <location>
        <begin position="67"/>
        <end position="150"/>
    </location>
</feature>
<sequence length="1794" mass="193753">MILNKTVLSSLILLTLSGCHDGGSDNENNIQVLKPETPNSKPSDPNIGIKPEKPVFNVLGIINGITGQPIHGQVIATDKQGGAITYTLSNNPNWLTINVQTGKLSGVPSRNDNGRYTVKVTASNGTVSNDIKITVVIKDSNRIPTIMPVVAQTIIVNTPFSIRVIAHDQDGDQLTYRLINGPSWAKIDANSGLLTGNPTELGKHPLNIQVTDGKAKAFASAIIDVVVNPTPVILMPSSLIAQTRHLFSNKIIAKDPNGKQLRYSMSGQPNWLHLNSNTGVISGTPGINDEGHYSFLISVSNGKETVSKQLSLTVNDANHAPVVNNIPEQTVIVDQNVFIRIVARDSDSDNLIYSLNNSPAWLKINPKTGELSGTPTAANIGSSAIQVIVSDGKARTEKSFNLNVIIDPTPVFSGITTFNALTRQDFTAKITATDPNNKPLTYALLNAPAWLKINPKTGSLSGQPDVDGAGDFSINVTVTNGNELQSEIISIHVKDGNKGAKIDAVTKQTIVEGDAFSLQIVAVDPEGDNLTYCLANAPSWFSINSSGLLQVNAGDEVLGNYTIQVVVNDGRLDSVLNIQLDVVVDPTPIINSTEFTAQTRQIFQAQIRATDPNNKPLIYSLSGQPTWLIINPTTGEISGQPSVNDAGTVSFTVTATNGTQTVDQLIQLTVIDANNAPIFEPMTPQSIIAGDMLNILVKATDKDNDPLTYSLKNKPAWLNISPLSGSIYGTPTENDIGDVTVTVVASDGYKESTLQVVIHIVVEPTPIITMPGELTGETRKAFNVQIVASDPNNKTLIYSVSGNPSWMHIDSATGVLSGTPGRDDDGESIISVTVSNGEQQATSVITIDIEDANIAPVLTPITDQTMIAGNVIDLQVIATDADQDPLTYTVVNAPAWLNINRKTGVITAAPELDVTGDFIITVTATDSKLSSSTTLSLHIKPGQFDITTVVIGGGKITPTQVTVVAGDSATFTISLDGKNKVKNITGCNGVLTDNKYVVSDVQANCQINADFEDVGYIPPEAFNTNNFPSDLSGNLEASLLFAQNHVIPAKSHIDGDVHQHLIGERKTLVMLKPKDPKFDEAIPLTMTGYNIDGNKLGTLTLDRPYKLPPISGVIDPKIRAKVKFDPAITFDSLPQVNTNQLRSNGDYLAEQIAKSTQGVSIKLSDGYWTGTITLKADKALNGKIVIISSNAGYNTTINAKNAVTISNGQTLYFINVNGVWYTKSDVEGSINKVAYGHGYWTTTMPAEWLHYGLRLTFNHDSNEGQFSETNVGAPTVIYMNTIDIGMLTQRHDSFEFAKDPELPREFYQTLPTSRLVVSRYQGMNFDEIMMPNGELYIDHAPDDGGWQAGSMRSDIAKSLISIGIDSANYGFNSSAGPEQNGHDSYLARMMTAHTSIGKYNNGNIDHGGSGGGGIVTLTGTVGNEMSHEVGHALGLSHSEGGVLSIQHPADQVDSTWGWDSKKNLFVPNFEKGQSNQRVCFGSGANEQCIEPWHKHRFGQDAMYGGWGSMYPDNRYTMYTPYSSAKIQRNLEANMVFSESSPTGALKWNSTTHKMEPFSYKITIADMLTIDGNTLEAESDDAAFIAKKFTSINAIYIVSKNNNWTRDIILPAAENVPVGSVVRINHDALWASYFHINGETITNPHNLTYRSNGTVWVEDNSFSTEISKKAIKFGVPVSTLLGYYDPEQKLQSYIYPTFHGSRGYTYADDKEYITPRSCHLDVDLANGETLKYWLPAKRLNSSVMNKFHINIAESDNPINATVSCDGTTLATKAVSKPKAGLIQTVDGEKLTNTIS</sequence>
<evidence type="ECO:0008006" key="12">
    <source>
        <dbReference type="Google" id="ProtNLM"/>
    </source>
</evidence>
<evidence type="ECO:0000259" key="9">
    <source>
        <dbReference type="PROSITE" id="PS51694"/>
    </source>
</evidence>
<dbReference type="GO" id="GO:0007156">
    <property type="term" value="P:homophilic cell adhesion via plasma membrane adhesion molecules"/>
    <property type="evidence" value="ECO:0007669"/>
    <property type="project" value="InterPro"/>
</dbReference>
<dbReference type="SMART" id="SM00112">
    <property type="entry name" value="CA"/>
    <property type="match status" value="9"/>
</dbReference>
<dbReference type="EMBL" id="PYMK01000005">
    <property type="protein sequence ID" value="PSU30047.1"/>
    <property type="molecule type" value="Genomic_DNA"/>
</dbReference>
<evidence type="ECO:0000256" key="5">
    <source>
        <dbReference type="ARBA" id="ARBA00023049"/>
    </source>
</evidence>